<dbReference type="GO" id="GO:0046656">
    <property type="term" value="P:folic acid biosynthetic process"/>
    <property type="evidence" value="ECO:0007669"/>
    <property type="project" value="UniProtKB-KW"/>
</dbReference>
<dbReference type="Proteomes" id="UP000619295">
    <property type="component" value="Unassembled WGS sequence"/>
</dbReference>
<evidence type="ECO:0000256" key="2">
    <source>
        <dbReference type="ARBA" id="ARBA00001946"/>
    </source>
</evidence>
<dbReference type="GO" id="GO:0005829">
    <property type="term" value="C:cytosol"/>
    <property type="evidence" value="ECO:0007669"/>
    <property type="project" value="TreeGrafter"/>
</dbReference>
<evidence type="ECO:0000256" key="3">
    <source>
        <dbReference type="ARBA" id="ARBA00004763"/>
    </source>
</evidence>
<dbReference type="NCBIfam" id="TIGR01496">
    <property type="entry name" value="DHPS"/>
    <property type="match status" value="1"/>
</dbReference>
<dbReference type="InterPro" id="IPR011005">
    <property type="entry name" value="Dihydropteroate_synth-like_sf"/>
</dbReference>
<evidence type="ECO:0000256" key="5">
    <source>
        <dbReference type="ARBA" id="ARBA00012458"/>
    </source>
</evidence>
<feature type="domain" description="Pterin-binding" evidence="13">
    <location>
        <begin position="19"/>
        <end position="267"/>
    </location>
</feature>
<keyword evidence="9 12" id="KW-0460">Magnesium</keyword>
<dbReference type="RefSeq" id="WP_191125693.1">
    <property type="nucleotide sequence ID" value="NZ_JACXWY010000022.1"/>
</dbReference>
<evidence type="ECO:0000256" key="7">
    <source>
        <dbReference type="ARBA" id="ARBA00022679"/>
    </source>
</evidence>
<keyword evidence="15" id="KW-1185">Reference proteome</keyword>
<keyword evidence="7 12" id="KW-0808">Transferase</keyword>
<dbReference type="PROSITE" id="PS00792">
    <property type="entry name" value="DHPS_1"/>
    <property type="match status" value="1"/>
</dbReference>
<dbReference type="PANTHER" id="PTHR20941:SF1">
    <property type="entry name" value="FOLIC ACID SYNTHESIS PROTEIN FOL1"/>
    <property type="match status" value="1"/>
</dbReference>
<comment type="catalytic activity">
    <reaction evidence="1">
        <text>(7,8-dihydropterin-6-yl)methyl diphosphate + 4-aminobenzoate = 7,8-dihydropteroate + diphosphate</text>
        <dbReference type="Rhea" id="RHEA:19949"/>
        <dbReference type="ChEBI" id="CHEBI:17836"/>
        <dbReference type="ChEBI" id="CHEBI:17839"/>
        <dbReference type="ChEBI" id="CHEBI:33019"/>
        <dbReference type="ChEBI" id="CHEBI:72950"/>
        <dbReference type="EC" id="2.5.1.15"/>
    </reaction>
</comment>
<comment type="pathway">
    <text evidence="3 12">Cofactor biosynthesis; tetrahydrofolate biosynthesis; 7,8-dihydrofolate from 2-amino-4-hydroxy-6-hydroxymethyl-7,8-dihydropteridine diphosphate and 4-aminobenzoate: step 1/2.</text>
</comment>
<dbReference type="AlphaFoldDB" id="A0A927EFY4"/>
<evidence type="ECO:0000256" key="1">
    <source>
        <dbReference type="ARBA" id="ARBA00000012"/>
    </source>
</evidence>
<sequence length="280" mass="28903">MPPALTLPDGRRLALDAGPLLMGIVNVTPDSFSDGGLLGSAEAGVAHGLRLAEEGAAIVDIGGESTRPGHETVDAATELARVLPVIAGLKARSAVPLSIDSYKAEVAEAALAAGASIVNDVWGCRRDPRIAEVAARAAAPMVLMHNRDTVDGSLDIFDEVIGFLEGSIAIATAAGVPRSQIVVDPGIGFGKTPRQNLDLIRELDRLNVLGCPILLGASRKSTLGLVTGRKVPAERLAATLSAHLYGASRGAAILRVHDVAPHVDALKVWAAIADETKVIP</sequence>
<evidence type="ECO:0000256" key="11">
    <source>
        <dbReference type="ARBA" id="ARBA00030193"/>
    </source>
</evidence>
<dbReference type="FunFam" id="3.20.20.20:FF:000006">
    <property type="entry name" value="Dihydropteroate synthase"/>
    <property type="match status" value="1"/>
</dbReference>
<dbReference type="EC" id="2.5.1.15" evidence="5 12"/>
<evidence type="ECO:0000313" key="15">
    <source>
        <dbReference type="Proteomes" id="UP000619295"/>
    </source>
</evidence>
<dbReference type="GO" id="GO:0046654">
    <property type="term" value="P:tetrahydrofolate biosynthetic process"/>
    <property type="evidence" value="ECO:0007669"/>
    <property type="project" value="TreeGrafter"/>
</dbReference>
<dbReference type="InterPro" id="IPR006390">
    <property type="entry name" value="DHP_synth_dom"/>
</dbReference>
<comment type="caution">
    <text evidence="14">The sequence shown here is derived from an EMBL/GenBank/DDBJ whole genome shotgun (WGS) entry which is preliminary data.</text>
</comment>
<evidence type="ECO:0000256" key="8">
    <source>
        <dbReference type="ARBA" id="ARBA00022723"/>
    </source>
</evidence>
<evidence type="ECO:0000256" key="6">
    <source>
        <dbReference type="ARBA" id="ARBA00016919"/>
    </source>
</evidence>
<protein>
    <recommendedName>
        <fullName evidence="6 12">Dihydropteroate synthase</fullName>
        <shortName evidence="12">DHPS</shortName>
        <ecNumber evidence="5 12">2.5.1.15</ecNumber>
    </recommendedName>
    <alternativeName>
        <fullName evidence="11 12">Dihydropteroate pyrophosphorylase</fullName>
    </alternativeName>
</protein>
<evidence type="ECO:0000256" key="10">
    <source>
        <dbReference type="ARBA" id="ARBA00022909"/>
    </source>
</evidence>
<dbReference type="Gene3D" id="3.20.20.20">
    <property type="entry name" value="Dihydropteroate synthase-like"/>
    <property type="match status" value="1"/>
</dbReference>
<dbReference type="CDD" id="cd00739">
    <property type="entry name" value="DHPS"/>
    <property type="match status" value="1"/>
</dbReference>
<dbReference type="SUPFAM" id="SSF51717">
    <property type="entry name" value="Dihydropteroate synthetase-like"/>
    <property type="match status" value="1"/>
</dbReference>
<organism evidence="14 15">
    <name type="scientific">Bosea spartocytisi</name>
    <dbReference type="NCBI Taxonomy" id="2773451"/>
    <lineage>
        <taxon>Bacteria</taxon>
        <taxon>Pseudomonadati</taxon>
        <taxon>Pseudomonadota</taxon>
        <taxon>Alphaproteobacteria</taxon>
        <taxon>Hyphomicrobiales</taxon>
        <taxon>Boseaceae</taxon>
        <taxon>Bosea</taxon>
    </lineage>
</organism>
<evidence type="ECO:0000256" key="9">
    <source>
        <dbReference type="ARBA" id="ARBA00022842"/>
    </source>
</evidence>
<reference evidence="14" key="1">
    <citation type="submission" date="2020-09" db="EMBL/GenBank/DDBJ databases">
        <title>Bosea spartocytisi sp. nov. a root nodule endophyte of Spartocytisus supranubius in the high mountain ecosystem fo the Teide National Park (Canary Islands, Spain).</title>
        <authorList>
            <person name="Pulido-Suarez L."/>
            <person name="Peix A."/>
            <person name="Igual J.M."/>
            <person name="Socas-Perez N."/>
            <person name="Velazquez E."/>
            <person name="Flores-Felix J.D."/>
            <person name="Leon-Barrios M."/>
        </authorList>
    </citation>
    <scope>NUCLEOTIDE SEQUENCE</scope>
    <source>
        <strain evidence="14">SSUT16</strain>
    </source>
</reference>
<dbReference type="Pfam" id="PF00809">
    <property type="entry name" value="Pterin_bind"/>
    <property type="match status" value="1"/>
</dbReference>
<comment type="similarity">
    <text evidence="4 12">Belongs to the DHPS family.</text>
</comment>
<gene>
    <name evidence="14" type="primary">folP</name>
    <name evidence="14" type="ORF">IED13_23965</name>
</gene>
<keyword evidence="10 12" id="KW-0289">Folate biosynthesis</keyword>
<keyword evidence="8 12" id="KW-0479">Metal-binding</keyword>
<evidence type="ECO:0000256" key="12">
    <source>
        <dbReference type="RuleBase" id="RU361205"/>
    </source>
</evidence>
<dbReference type="InterPro" id="IPR045031">
    <property type="entry name" value="DHP_synth-like"/>
</dbReference>
<comment type="function">
    <text evidence="12">Catalyzes the condensation of para-aminobenzoate (pABA) with 6-hydroxymethyl-7,8-dihydropterin diphosphate (DHPt-PP) to form 7,8-dihydropteroate (H2Pte), the immediate precursor of folate derivatives.</text>
</comment>
<proteinExistence type="inferred from homology"/>
<dbReference type="PROSITE" id="PS00793">
    <property type="entry name" value="DHPS_2"/>
    <property type="match status" value="1"/>
</dbReference>
<dbReference type="PROSITE" id="PS50972">
    <property type="entry name" value="PTERIN_BINDING"/>
    <property type="match status" value="1"/>
</dbReference>
<dbReference type="InterPro" id="IPR000489">
    <property type="entry name" value="Pterin-binding_dom"/>
</dbReference>
<evidence type="ECO:0000259" key="13">
    <source>
        <dbReference type="PROSITE" id="PS50972"/>
    </source>
</evidence>
<dbReference type="EMBL" id="JACXWY010000022">
    <property type="protein sequence ID" value="MBD3848764.1"/>
    <property type="molecule type" value="Genomic_DNA"/>
</dbReference>
<dbReference type="PANTHER" id="PTHR20941">
    <property type="entry name" value="FOLATE SYNTHESIS PROTEINS"/>
    <property type="match status" value="1"/>
</dbReference>
<comment type="cofactor">
    <cofactor evidence="2 12">
        <name>Mg(2+)</name>
        <dbReference type="ChEBI" id="CHEBI:18420"/>
    </cofactor>
</comment>
<dbReference type="GO" id="GO:0004156">
    <property type="term" value="F:dihydropteroate synthase activity"/>
    <property type="evidence" value="ECO:0007669"/>
    <property type="project" value="UniProtKB-EC"/>
</dbReference>
<evidence type="ECO:0000256" key="4">
    <source>
        <dbReference type="ARBA" id="ARBA00009503"/>
    </source>
</evidence>
<name>A0A927EFY4_9HYPH</name>
<evidence type="ECO:0000313" key="14">
    <source>
        <dbReference type="EMBL" id="MBD3848764.1"/>
    </source>
</evidence>
<accession>A0A927EFY4</accession>
<dbReference type="GO" id="GO:0046872">
    <property type="term" value="F:metal ion binding"/>
    <property type="evidence" value="ECO:0007669"/>
    <property type="project" value="UniProtKB-KW"/>
</dbReference>